<keyword evidence="2" id="KW-1185">Reference proteome</keyword>
<comment type="caution">
    <text evidence="1">The sequence shown here is derived from an EMBL/GenBank/DDBJ whole genome shotgun (WGS) entry which is preliminary data.</text>
</comment>
<name>A0A328DAK9_9ASTE</name>
<gene>
    <name evidence="1" type="ORF">DM860_010163</name>
</gene>
<proteinExistence type="predicted"/>
<accession>A0A328DAK9</accession>
<reference evidence="1 2" key="1">
    <citation type="submission" date="2018-06" db="EMBL/GenBank/DDBJ databases">
        <title>The Genome of Cuscuta australis (Dodder) Provides Insight into the Evolution of Plant Parasitism.</title>
        <authorList>
            <person name="Liu H."/>
        </authorList>
    </citation>
    <scope>NUCLEOTIDE SEQUENCE [LARGE SCALE GENOMIC DNA]</scope>
    <source>
        <strain evidence="2">cv. Yunnan</strain>
        <tissue evidence="1">Vines</tissue>
    </source>
</reference>
<dbReference type="EMBL" id="NQVE01000188">
    <property type="protein sequence ID" value="RAL41369.1"/>
    <property type="molecule type" value="Genomic_DNA"/>
</dbReference>
<evidence type="ECO:0000313" key="2">
    <source>
        <dbReference type="Proteomes" id="UP000249390"/>
    </source>
</evidence>
<evidence type="ECO:0000313" key="1">
    <source>
        <dbReference type="EMBL" id="RAL41369.1"/>
    </source>
</evidence>
<organism evidence="1 2">
    <name type="scientific">Cuscuta australis</name>
    <dbReference type="NCBI Taxonomy" id="267555"/>
    <lineage>
        <taxon>Eukaryota</taxon>
        <taxon>Viridiplantae</taxon>
        <taxon>Streptophyta</taxon>
        <taxon>Embryophyta</taxon>
        <taxon>Tracheophyta</taxon>
        <taxon>Spermatophyta</taxon>
        <taxon>Magnoliopsida</taxon>
        <taxon>eudicotyledons</taxon>
        <taxon>Gunneridae</taxon>
        <taxon>Pentapetalae</taxon>
        <taxon>asterids</taxon>
        <taxon>lamiids</taxon>
        <taxon>Solanales</taxon>
        <taxon>Convolvulaceae</taxon>
        <taxon>Cuscuteae</taxon>
        <taxon>Cuscuta</taxon>
        <taxon>Cuscuta subgen. Grammica</taxon>
        <taxon>Cuscuta sect. Cleistogrammica</taxon>
    </lineage>
</organism>
<dbReference type="AlphaFoldDB" id="A0A328DAK9"/>
<protein>
    <submittedName>
        <fullName evidence="1">Uncharacterized protein</fullName>
    </submittedName>
</protein>
<dbReference type="Proteomes" id="UP000249390">
    <property type="component" value="Unassembled WGS sequence"/>
</dbReference>
<sequence>MGMFGRVREGKPCPSPPLKICFEPNRLTVKNHFSSTPTKHGQFNFSISFSLILVLMDNLVSVHKKRHTWDYMMCEFCSFFCLNCYFFSKIKVEHLGKEHISTLKCKNDTFLEYVLIHSFLALGFVW</sequence>